<proteinExistence type="predicted"/>
<dbReference type="Proteomes" id="UP000621510">
    <property type="component" value="Unassembled WGS sequence"/>
</dbReference>
<protein>
    <submittedName>
        <fullName evidence="2">DUF3578 domain-containing protein</fullName>
    </submittedName>
</protein>
<dbReference type="Pfam" id="PF12102">
    <property type="entry name" value="MrcB_N"/>
    <property type="match status" value="1"/>
</dbReference>
<comment type="caution">
    <text evidence="2">The sequence shown here is derived from an EMBL/GenBank/DDBJ whole genome shotgun (WGS) entry which is preliminary data.</text>
</comment>
<dbReference type="Gene3D" id="3.30.920.90">
    <property type="match status" value="1"/>
</dbReference>
<feature type="domain" description="Type IV methyl-directed restriction enzyme EcoKMcrB subunit DNA-binding" evidence="1">
    <location>
        <begin position="60"/>
        <end position="200"/>
    </location>
</feature>
<keyword evidence="3" id="KW-1185">Reference proteome</keyword>
<dbReference type="EMBL" id="JAERRG010000012">
    <property type="protein sequence ID" value="MBL1116108.1"/>
    <property type="molecule type" value="Genomic_DNA"/>
</dbReference>
<evidence type="ECO:0000313" key="3">
    <source>
        <dbReference type="Proteomes" id="UP000621510"/>
    </source>
</evidence>
<sequence length="382" mass="42736">MIEIESLSVCSCIVLSMDIRHLLLELARTYDEGKGTSSGVHAQDLLRRAGEEWRHLLPAGFDAEGNGGSGGASRTPWIGVYDPDITRDPKKGLYLAYIFAADLSTVTLTLQQGVTSLQAKLGEGEKRRRYLRSRAKQLRGGLAKDLVEGWGAQPDFKCDVLRARSYEAGSVAARTYDTAAMPPEISLREDLWHMAEVLQHAAAVERNLRDEMTSSGLPVTKCVEGEEEEHAGLDGFRPKDGSDYYVLIRQRKIKKSRSHEVLVRLFGEYIEERGFVPITKKMHPKDIVLRRDGVEWMVEAKTVKRGNPTKAVREALGQLYEYSHFLYEEQGKGEPFLLALFTEDIKAYAPYLEKRGIASVWKTVDGWAGSPMAVAWGMVDAQ</sequence>
<dbReference type="RefSeq" id="WP_201854008.1">
    <property type="nucleotide sequence ID" value="NZ_JAERRG010000012.1"/>
</dbReference>
<evidence type="ECO:0000259" key="1">
    <source>
        <dbReference type="Pfam" id="PF12102"/>
    </source>
</evidence>
<evidence type="ECO:0000313" key="2">
    <source>
        <dbReference type="EMBL" id="MBL1116108.1"/>
    </source>
</evidence>
<dbReference type="InterPro" id="IPR021961">
    <property type="entry name" value="McrB_DNA-bd"/>
</dbReference>
<name>A0ABS1PUL6_9ACTN</name>
<accession>A0ABS1PUL6</accession>
<organism evidence="2 3">
    <name type="scientific">Streptomyces endocoffeicus</name>
    <dbReference type="NCBI Taxonomy" id="2898945"/>
    <lineage>
        <taxon>Bacteria</taxon>
        <taxon>Bacillati</taxon>
        <taxon>Actinomycetota</taxon>
        <taxon>Actinomycetes</taxon>
        <taxon>Kitasatosporales</taxon>
        <taxon>Streptomycetaceae</taxon>
        <taxon>Streptomyces</taxon>
    </lineage>
</organism>
<gene>
    <name evidence="2" type="ORF">JK364_27430</name>
</gene>
<reference evidence="2 3" key="1">
    <citation type="submission" date="2021-01" db="EMBL/GenBank/DDBJ databases">
        <title>WGS of actinomycetes isolated from Thailand.</title>
        <authorList>
            <person name="Thawai C."/>
        </authorList>
    </citation>
    <scope>NUCLEOTIDE SEQUENCE [LARGE SCALE GENOMIC DNA]</scope>
    <source>
        <strain evidence="2 3">CA3R110</strain>
    </source>
</reference>